<gene>
    <name evidence="1" type="ORF">DIJ64_08075</name>
</gene>
<reference evidence="1 2" key="1">
    <citation type="submission" date="2018-05" db="EMBL/GenBank/DDBJ databases">
        <title>Evolution of small genomes with special reference to Mycobacterium leprae.</title>
        <authorList>
            <person name="Mohanty P.S."/>
            <person name="Bansal A.K."/>
            <person name="Gupta U.D."/>
            <person name="Naaz F."/>
            <person name="Dwivedi V.D."/>
            <person name="Singh H."/>
            <person name="Gupta G."/>
            <person name="Sharma S."/>
            <person name="Arora M."/>
        </authorList>
    </citation>
    <scope>NUCLEOTIDE SEQUENCE [LARGE SCALE GENOMIC DNA]</scope>
    <source>
        <strain evidence="1 2">MRHRU-235-G</strain>
    </source>
</reference>
<accession>A0AAD0KSS1</accession>
<protein>
    <submittedName>
        <fullName evidence="1">Uncharacterized protein</fullName>
    </submittedName>
</protein>
<evidence type="ECO:0000313" key="1">
    <source>
        <dbReference type="EMBL" id="AWV48042.1"/>
    </source>
</evidence>
<name>A0AAD0KSS1_MYCLR</name>
<proteinExistence type="predicted"/>
<dbReference type="Proteomes" id="UP000249682">
    <property type="component" value="Chromosome"/>
</dbReference>
<dbReference type="AlphaFoldDB" id="A0AAD0KSS1"/>
<organism evidence="1 2">
    <name type="scientific">Mycobacterium leprae</name>
    <dbReference type="NCBI Taxonomy" id="1769"/>
    <lineage>
        <taxon>Bacteria</taxon>
        <taxon>Bacillati</taxon>
        <taxon>Actinomycetota</taxon>
        <taxon>Actinomycetes</taxon>
        <taxon>Mycobacteriales</taxon>
        <taxon>Mycobacteriaceae</taxon>
        <taxon>Mycobacterium</taxon>
    </lineage>
</organism>
<sequence length="63" mass="7132">MNCAVDVVSIGTEFGCDFRRGNLGIEIIKTGRQRVHLYRRYLEAKSITTLARSDLQRSPFSNA</sequence>
<evidence type="ECO:0000313" key="2">
    <source>
        <dbReference type="Proteomes" id="UP000249682"/>
    </source>
</evidence>
<dbReference type="EMBL" id="CP029543">
    <property type="protein sequence ID" value="AWV48042.1"/>
    <property type="molecule type" value="Genomic_DNA"/>
</dbReference>